<keyword evidence="3" id="KW-1185">Reference proteome</keyword>
<dbReference type="Gene3D" id="3.30.710.10">
    <property type="entry name" value="Potassium Channel Kv1.1, Chain A"/>
    <property type="match status" value="1"/>
</dbReference>
<protein>
    <recommendedName>
        <fullName evidence="1">BTB domain-containing protein</fullName>
    </recommendedName>
</protein>
<dbReference type="Proteomes" id="UP001215598">
    <property type="component" value="Unassembled WGS sequence"/>
</dbReference>
<evidence type="ECO:0000313" key="3">
    <source>
        <dbReference type="Proteomes" id="UP001215598"/>
    </source>
</evidence>
<dbReference type="Pfam" id="PF00651">
    <property type="entry name" value="BTB"/>
    <property type="match status" value="1"/>
</dbReference>
<dbReference type="SUPFAM" id="SSF54695">
    <property type="entry name" value="POZ domain"/>
    <property type="match status" value="1"/>
</dbReference>
<dbReference type="CDD" id="cd18186">
    <property type="entry name" value="BTB_POZ_ZBTB_KLHL-like"/>
    <property type="match status" value="1"/>
</dbReference>
<evidence type="ECO:0000259" key="1">
    <source>
        <dbReference type="PROSITE" id="PS50097"/>
    </source>
</evidence>
<dbReference type="AlphaFoldDB" id="A0AAD7IU51"/>
<gene>
    <name evidence="2" type="ORF">B0H16DRAFT_1318583</name>
</gene>
<sequence length="59" mass="6643">MPQPFDESTDAILRSSDDLDFPVHRAVLSLASPFFRDMFSIPQPESEPKIPVIPRTSNV</sequence>
<dbReference type="InterPro" id="IPR011333">
    <property type="entry name" value="SKP1/BTB/POZ_sf"/>
</dbReference>
<dbReference type="EMBL" id="JARKIB010000065">
    <property type="protein sequence ID" value="KAJ7750603.1"/>
    <property type="molecule type" value="Genomic_DNA"/>
</dbReference>
<accession>A0AAD7IU51</accession>
<organism evidence="2 3">
    <name type="scientific">Mycena metata</name>
    <dbReference type="NCBI Taxonomy" id="1033252"/>
    <lineage>
        <taxon>Eukaryota</taxon>
        <taxon>Fungi</taxon>
        <taxon>Dikarya</taxon>
        <taxon>Basidiomycota</taxon>
        <taxon>Agaricomycotina</taxon>
        <taxon>Agaricomycetes</taxon>
        <taxon>Agaricomycetidae</taxon>
        <taxon>Agaricales</taxon>
        <taxon>Marasmiineae</taxon>
        <taxon>Mycenaceae</taxon>
        <taxon>Mycena</taxon>
    </lineage>
</organism>
<reference evidence="2" key="1">
    <citation type="submission" date="2023-03" db="EMBL/GenBank/DDBJ databases">
        <title>Massive genome expansion in bonnet fungi (Mycena s.s.) driven by repeated elements and novel gene families across ecological guilds.</title>
        <authorList>
            <consortium name="Lawrence Berkeley National Laboratory"/>
            <person name="Harder C.B."/>
            <person name="Miyauchi S."/>
            <person name="Viragh M."/>
            <person name="Kuo A."/>
            <person name="Thoen E."/>
            <person name="Andreopoulos B."/>
            <person name="Lu D."/>
            <person name="Skrede I."/>
            <person name="Drula E."/>
            <person name="Henrissat B."/>
            <person name="Morin E."/>
            <person name="Kohler A."/>
            <person name="Barry K."/>
            <person name="LaButti K."/>
            <person name="Morin E."/>
            <person name="Salamov A."/>
            <person name="Lipzen A."/>
            <person name="Mereny Z."/>
            <person name="Hegedus B."/>
            <person name="Baldrian P."/>
            <person name="Stursova M."/>
            <person name="Weitz H."/>
            <person name="Taylor A."/>
            <person name="Grigoriev I.V."/>
            <person name="Nagy L.G."/>
            <person name="Martin F."/>
            <person name="Kauserud H."/>
        </authorList>
    </citation>
    <scope>NUCLEOTIDE SEQUENCE</scope>
    <source>
        <strain evidence="2">CBHHK182m</strain>
    </source>
</reference>
<dbReference type="PROSITE" id="PS50097">
    <property type="entry name" value="BTB"/>
    <property type="match status" value="1"/>
</dbReference>
<proteinExistence type="predicted"/>
<comment type="caution">
    <text evidence="2">The sequence shown here is derived from an EMBL/GenBank/DDBJ whole genome shotgun (WGS) entry which is preliminary data.</text>
</comment>
<feature type="domain" description="BTB" evidence="1">
    <location>
        <begin position="9"/>
        <end position="59"/>
    </location>
</feature>
<dbReference type="InterPro" id="IPR000210">
    <property type="entry name" value="BTB/POZ_dom"/>
</dbReference>
<name>A0AAD7IU51_9AGAR</name>
<evidence type="ECO:0000313" key="2">
    <source>
        <dbReference type="EMBL" id="KAJ7750603.1"/>
    </source>
</evidence>